<proteinExistence type="predicted"/>
<evidence type="ECO:0000313" key="2">
    <source>
        <dbReference type="EMBL" id="HAV93115.1"/>
    </source>
</evidence>
<protein>
    <recommendedName>
        <fullName evidence="1">NADH:ubiquinone oxidoreductase 30kDa subunit domain-containing protein</fullName>
    </recommendedName>
</protein>
<comment type="caution">
    <text evidence="2">The sequence shown here is derived from an EMBL/GenBank/DDBJ whole genome shotgun (WGS) entry which is preliminary data.</text>
</comment>
<evidence type="ECO:0000259" key="1">
    <source>
        <dbReference type="Pfam" id="PF00329"/>
    </source>
</evidence>
<feature type="domain" description="NADH:ubiquinone oxidoreductase 30kDa subunit" evidence="1">
    <location>
        <begin position="35"/>
        <end position="128"/>
    </location>
</feature>
<name>A0A350HC49_UNCW3</name>
<dbReference type="SUPFAM" id="SSF143243">
    <property type="entry name" value="Nqo5-like"/>
    <property type="match status" value="1"/>
</dbReference>
<dbReference type="InterPro" id="IPR001268">
    <property type="entry name" value="NADH_UbQ_OxRdtase_30kDa_su"/>
</dbReference>
<evidence type="ECO:0000313" key="3">
    <source>
        <dbReference type="Proteomes" id="UP000264062"/>
    </source>
</evidence>
<dbReference type="AlphaFoldDB" id="A0A350HC49"/>
<dbReference type="GO" id="GO:0008137">
    <property type="term" value="F:NADH dehydrogenase (ubiquinone) activity"/>
    <property type="evidence" value="ECO:0007669"/>
    <property type="project" value="InterPro"/>
</dbReference>
<reference evidence="2 3" key="1">
    <citation type="journal article" date="2018" name="Nat. Biotechnol.">
        <title>A standardized bacterial taxonomy based on genome phylogeny substantially revises the tree of life.</title>
        <authorList>
            <person name="Parks D.H."/>
            <person name="Chuvochina M."/>
            <person name="Waite D.W."/>
            <person name="Rinke C."/>
            <person name="Skarshewski A."/>
            <person name="Chaumeil P.A."/>
            <person name="Hugenholtz P."/>
        </authorList>
    </citation>
    <scope>NUCLEOTIDE SEQUENCE [LARGE SCALE GENOMIC DNA]</scope>
    <source>
        <strain evidence="2">UBA9956</strain>
    </source>
</reference>
<sequence>MNDKYYEIGFLTHDIRMVTGADVNYNSSSRYVNISTKRESLTFLLDFLYTKWGFNYLLLMNCINEEKGFTLQYILSSRKILYPIIVRIFLPKDAPVFTTVGMIHKSAYQYEADIYKKHKIVFEGNNDTLSYYVKNVFGGEIENE</sequence>
<dbReference type="EMBL" id="DMZY01000239">
    <property type="protein sequence ID" value="HAV93115.1"/>
    <property type="molecule type" value="Genomic_DNA"/>
</dbReference>
<dbReference type="InterPro" id="IPR037232">
    <property type="entry name" value="NADH_quin_OxRdtase_su_C/D-like"/>
</dbReference>
<accession>A0A350HC49</accession>
<gene>
    <name evidence="2" type="ORF">DCW38_08055</name>
</gene>
<dbReference type="Pfam" id="PF00329">
    <property type="entry name" value="Complex1_30kDa"/>
    <property type="match status" value="1"/>
</dbReference>
<dbReference type="Proteomes" id="UP000264062">
    <property type="component" value="Unassembled WGS sequence"/>
</dbReference>
<dbReference type="Gene3D" id="3.30.460.80">
    <property type="entry name" value="NADH:ubiquinone oxidoreductase, 30kDa subunit"/>
    <property type="match status" value="1"/>
</dbReference>
<organism evidence="2 3">
    <name type="scientific">candidate division WOR-3 bacterium</name>
    <dbReference type="NCBI Taxonomy" id="2052148"/>
    <lineage>
        <taxon>Bacteria</taxon>
        <taxon>Bacteria division WOR-3</taxon>
    </lineage>
</organism>